<dbReference type="AlphaFoldDB" id="A0AAN6IEA9"/>
<name>A0AAN6IEA9_9EURO</name>
<accession>A0AAN6IEA9</accession>
<evidence type="ECO:0000313" key="3">
    <source>
        <dbReference type="Proteomes" id="UP001203852"/>
    </source>
</evidence>
<dbReference type="InterPro" id="IPR011051">
    <property type="entry name" value="RmlC_Cupin_sf"/>
</dbReference>
<dbReference type="InterPro" id="IPR014710">
    <property type="entry name" value="RmlC-like_jellyroll"/>
</dbReference>
<keyword evidence="1" id="KW-0812">Transmembrane</keyword>
<dbReference type="Proteomes" id="UP001203852">
    <property type="component" value="Unassembled WGS sequence"/>
</dbReference>
<organism evidence="2 3">
    <name type="scientific">Exophiala viscosa</name>
    <dbReference type="NCBI Taxonomy" id="2486360"/>
    <lineage>
        <taxon>Eukaryota</taxon>
        <taxon>Fungi</taxon>
        <taxon>Dikarya</taxon>
        <taxon>Ascomycota</taxon>
        <taxon>Pezizomycotina</taxon>
        <taxon>Eurotiomycetes</taxon>
        <taxon>Chaetothyriomycetidae</taxon>
        <taxon>Chaetothyriales</taxon>
        <taxon>Herpotrichiellaceae</taxon>
        <taxon>Exophiala</taxon>
    </lineage>
</organism>
<feature type="transmembrane region" description="Helical" evidence="1">
    <location>
        <begin position="165"/>
        <end position="182"/>
    </location>
</feature>
<evidence type="ECO:0000313" key="2">
    <source>
        <dbReference type="EMBL" id="KAI1613930.1"/>
    </source>
</evidence>
<dbReference type="Gene3D" id="2.60.120.10">
    <property type="entry name" value="Jelly Rolls"/>
    <property type="match status" value="1"/>
</dbReference>
<sequence length="255" mass="28882">MQTTRSRTRDLKSFTLELGSGLVTFSFPSTHRTRINIPPGSLWRPGGHWHESYTEHMRVLHGRVKFTINGTAKVIGPEDGVQIIRKYEVHDFCRADGGAGEGDVTVEEWTEPAQPSPQLSVVGGLFCCWAYLLTHRMEDDGFKQVFFYNVLSLFKDSLDPNTKKARLSLGLVVQLLTTIAHVDNFVDPLPFLPSTMLALFAVKYIVTHSVYGFGKVIGSMLGYRVWFEEYTPEELWEVAQRGPVMQEVLGREKKE</sequence>
<keyword evidence="1" id="KW-0472">Membrane</keyword>
<evidence type="ECO:0000256" key="1">
    <source>
        <dbReference type="SAM" id="Phobius"/>
    </source>
</evidence>
<reference evidence="2" key="1">
    <citation type="journal article" date="2022" name="bioRxiv">
        <title>Deciphering the potential niche of two novel black yeast fungi from a biological soil crust based on their genomes, phenotypes, and melanin regulation.</title>
        <authorList>
            <consortium name="DOE Joint Genome Institute"/>
            <person name="Carr E.C."/>
            <person name="Barton Q."/>
            <person name="Grambo S."/>
            <person name="Sullivan M."/>
            <person name="Renfro C.M."/>
            <person name="Kuo A."/>
            <person name="Pangilinan J."/>
            <person name="Lipzen A."/>
            <person name="Keymanesh K."/>
            <person name="Savage E."/>
            <person name="Barry K."/>
            <person name="Grigoriev I.V."/>
            <person name="Riekhof W.R."/>
            <person name="Harris S.S."/>
        </authorList>
    </citation>
    <scope>NUCLEOTIDE SEQUENCE</scope>
    <source>
        <strain evidence="2">JF 03-4F</strain>
    </source>
</reference>
<feature type="transmembrane region" description="Helical" evidence="1">
    <location>
        <begin position="194"/>
        <end position="214"/>
    </location>
</feature>
<comment type="caution">
    <text evidence="2">The sequence shown here is derived from an EMBL/GenBank/DDBJ whole genome shotgun (WGS) entry which is preliminary data.</text>
</comment>
<gene>
    <name evidence="2" type="ORF">EDD36DRAFT_486710</name>
</gene>
<keyword evidence="3" id="KW-1185">Reference proteome</keyword>
<keyword evidence="1" id="KW-1133">Transmembrane helix</keyword>
<proteinExistence type="predicted"/>
<dbReference type="EMBL" id="MU404353">
    <property type="protein sequence ID" value="KAI1613930.1"/>
    <property type="molecule type" value="Genomic_DNA"/>
</dbReference>
<dbReference type="SUPFAM" id="SSF51182">
    <property type="entry name" value="RmlC-like cupins"/>
    <property type="match status" value="1"/>
</dbReference>
<protein>
    <submittedName>
        <fullName evidence="2">Uncharacterized protein</fullName>
    </submittedName>
</protein>